<dbReference type="NCBIfam" id="TIGR01509">
    <property type="entry name" value="HAD-SF-IA-v3"/>
    <property type="match status" value="1"/>
</dbReference>
<dbReference type="KEGG" id="cbv:U729_828"/>
<keyword evidence="1" id="KW-0378">Hydrolase</keyword>
<name>A0A0A7FW14_9CLOT</name>
<dbReference type="Gene3D" id="3.40.50.1000">
    <property type="entry name" value="HAD superfamily/HAD-like"/>
    <property type="match status" value="1"/>
</dbReference>
<dbReference type="Pfam" id="PF13419">
    <property type="entry name" value="HAD_2"/>
    <property type="match status" value="1"/>
</dbReference>
<dbReference type="InterPro" id="IPR023198">
    <property type="entry name" value="PGP-like_dom2"/>
</dbReference>
<dbReference type="OrthoDB" id="9797743at2"/>
<dbReference type="PANTHER" id="PTHR18901:SF38">
    <property type="entry name" value="PSEUDOURIDINE-5'-PHOSPHATASE"/>
    <property type="match status" value="1"/>
</dbReference>
<dbReference type="InterPro" id="IPR041492">
    <property type="entry name" value="HAD_2"/>
</dbReference>
<dbReference type="InterPro" id="IPR023214">
    <property type="entry name" value="HAD_sf"/>
</dbReference>
<accession>A0A0A7FW14</accession>
<sequence length="221" mass="24987">MFTNIKAAIFDLDGTLINSMSLWDQIDIDYLTSKNIPVPSDLNDEISHLSFNQVAVYFKERFKLEDSLDDIKNTWNTMAYNHYSSDITLKDGVVEFLDFLKKSNIKIGLATSNSTELLEASLKFNKIYDYFDAITITDEVSIGKHEPDVYLLAAKKLNVKPEECIVFEDILPAVKGAKKAGMKVIAVEDECSVLDKDDIIRNSDGFINDFRVLIPQDDIAI</sequence>
<dbReference type="GO" id="GO:0016791">
    <property type="term" value="F:phosphatase activity"/>
    <property type="evidence" value="ECO:0007669"/>
    <property type="project" value="TreeGrafter"/>
</dbReference>
<keyword evidence="2" id="KW-1185">Reference proteome</keyword>
<dbReference type="NCBIfam" id="TIGR01549">
    <property type="entry name" value="HAD-SF-IA-v1"/>
    <property type="match status" value="1"/>
</dbReference>
<dbReference type="SUPFAM" id="SSF56784">
    <property type="entry name" value="HAD-like"/>
    <property type="match status" value="1"/>
</dbReference>
<dbReference type="PANTHER" id="PTHR18901">
    <property type="entry name" value="2-DEOXYGLUCOSE-6-PHOSPHATE PHOSPHATASE 2"/>
    <property type="match status" value="1"/>
</dbReference>
<dbReference type="AlphaFoldDB" id="A0A0A7FW14"/>
<dbReference type="HOGENOM" id="CLU_045011_13_1_9"/>
<dbReference type="SFLD" id="SFLDS00003">
    <property type="entry name" value="Haloacid_Dehalogenase"/>
    <property type="match status" value="1"/>
</dbReference>
<protein>
    <submittedName>
        <fullName evidence="1">HAD hydrolase, IA, variant 1 family protein</fullName>
    </submittedName>
</protein>
<evidence type="ECO:0000313" key="2">
    <source>
        <dbReference type="Proteomes" id="UP000030635"/>
    </source>
</evidence>
<dbReference type="SFLD" id="SFLDG01129">
    <property type="entry name" value="C1.5:_HAD__Beta-PGM__Phosphata"/>
    <property type="match status" value="1"/>
</dbReference>
<evidence type="ECO:0000313" key="1">
    <source>
        <dbReference type="EMBL" id="AIY83763.1"/>
    </source>
</evidence>
<dbReference type="CDD" id="cd07505">
    <property type="entry name" value="HAD_BPGM-like"/>
    <property type="match status" value="1"/>
</dbReference>
<dbReference type="Proteomes" id="UP000030635">
    <property type="component" value="Chromosome"/>
</dbReference>
<dbReference type="InterPro" id="IPR036412">
    <property type="entry name" value="HAD-like_sf"/>
</dbReference>
<organism evidence="1 2">
    <name type="scientific">Clostridium baratii str. Sullivan</name>
    <dbReference type="NCBI Taxonomy" id="1415775"/>
    <lineage>
        <taxon>Bacteria</taxon>
        <taxon>Bacillati</taxon>
        <taxon>Bacillota</taxon>
        <taxon>Clostridia</taxon>
        <taxon>Eubacteriales</taxon>
        <taxon>Clostridiaceae</taxon>
        <taxon>Clostridium</taxon>
    </lineage>
</organism>
<dbReference type="RefSeq" id="WP_039311922.1">
    <property type="nucleotide sequence ID" value="NZ_CP006905.1"/>
</dbReference>
<reference evidence="1 2" key="1">
    <citation type="journal article" date="2015" name="Infect. Genet. Evol.">
        <title>Genomic sequences of six botulinum neurotoxin-producing strains representing three clostridial species illustrate the mobility and diversity of botulinum neurotoxin genes.</title>
        <authorList>
            <person name="Smith T.J."/>
            <person name="Hill K.K."/>
            <person name="Xie G."/>
            <person name="Foley B.T."/>
            <person name="Williamson C.H."/>
            <person name="Foster J.T."/>
            <person name="Johnson S.L."/>
            <person name="Chertkov O."/>
            <person name="Teshima H."/>
            <person name="Gibbons H.S."/>
            <person name="Johnsky L.A."/>
            <person name="Karavis M.A."/>
            <person name="Smith L.A."/>
        </authorList>
    </citation>
    <scope>NUCLEOTIDE SEQUENCE [LARGE SCALE GENOMIC DNA]</scope>
    <source>
        <strain evidence="1">Sullivan</strain>
    </source>
</reference>
<dbReference type="InterPro" id="IPR006439">
    <property type="entry name" value="HAD-SF_hydro_IA"/>
</dbReference>
<proteinExistence type="predicted"/>
<dbReference type="Gene3D" id="1.10.150.240">
    <property type="entry name" value="Putative phosphatase, domain 2"/>
    <property type="match status" value="1"/>
</dbReference>
<dbReference type="eggNOG" id="COG0637">
    <property type="taxonomic scope" value="Bacteria"/>
</dbReference>
<dbReference type="STRING" id="1561.NPD11_2163"/>
<gene>
    <name evidence="1" type="ORF">U729_828</name>
</gene>
<dbReference type="EMBL" id="CP006905">
    <property type="protein sequence ID" value="AIY83763.1"/>
    <property type="molecule type" value="Genomic_DNA"/>
</dbReference>